<dbReference type="Gene3D" id="2.70.160.11">
    <property type="entry name" value="Hnrnp arginine n-methyltransferase1"/>
    <property type="match status" value="1"/>
</dbReference>
<dbReference type="AlphaFoldDB" id="A0A0C9LU92"/>
<dbReference type="InterPro" id="IPR029063">
    <property type="entry name" value="SAM-dependent_MTases_sf"/>
</dbReference>
<dbReference type="GO" id="GO:0071521">
    <property type="term" value="C:Cdc42 GTPase complex"/>
    <property type="evidence" value="ECO:0007669"/>
    <property type="project" value="EnsemblFungi"/>
</dbReference>
<dbReference type="Gene3D" id="3.40.50.150">
    <property type="entry name" value="Vaccinia Virus protein VP39"/>
    <property type="match status" value="1"/>
</dbReference>
<evidence type="ECO:0000256" key="4">
    <source>
        <dbReference type="PIRNR" id="PIRNR015894"/>
    </source>
</evidence>
<dbReference type="PANTHER" id="PTHR10738">
    <property type="entry name" value="PROTEIN ARGININE N-METHYLTRANSFERASE 5"/>
    <property type="match status" value="1"/>
</dbReference>
<name>A0A0C9LU92_9FUNG</name>
<evidence type="ECO:0000259" key="8">
    <source>
        <dbReference type="Pfam" id="PF05185"/>
    </source>
</evidence>
<feature type="domain" description="PRMT5 oligomerisation" evidence="10">
    <location>
        <begin position="453"/>
        <end position="633"/>
    </location>
</feature>
<evidence type="ECO:0000313" key="12">
    <source>
        <dbReference type="Proteomes" id="UP000053815"/>
    </source>
</evidence>
<gene>
    <name evidence="11" type="ORF">MAM1_0069c04081</name>
</gene>
<dbReference type="GO" id="GO:1903359">
    <property type="term" value="P:lateral cortical node assembly"/>
    <property type="evidence" value="ECO:0007669"/>
    <property type="project" value="EnsemblFungi"/>
</dbReference>
<feature type="active site" description="Proton donor/acceptor" evidence="5">
    <location>
        <position position="430"/>
    </location>
</feature>
<comment type="similarity">
    <text evidence="4">Belongs to the class I-like SAM-binding methyltransferase superfamily.</text>
</comment>
<dbReference type="InterPro" id="IPR035247">
    <property type="entry name" value="PRMT5_TIM"/>
</dbReference>
<reference evidence="11" key="1">
    <citation type="submission" date="2014-09" db="EMBL/GenBank/DDBJ databases">
        <title>Draft genome sequence of an oleaginous Mucoromycotina fungus Mucor ambiguus NBRC6742.</title>
        <authorList>
            <person name="Takeda I."/>
            <person name="Yamane N."/>
            <person name="Morita T."/>
            <person name="Tamano K."/>
            <person name="Machida M."/>
            <person name="Baker S."/>
            <person name="Koike H."/>
        </authorList>
    </citation>
    <scope>NUCLEOTIDE SEQUENCE</scope>
    <source>
        <strain evidence="11">NBRC 6742</strain>
    </source>
</reference>
<keyword evidence="2 4" id="KW-0808">Transferase</keyword>
<dbReference type="Proteomes" id="UP000053815">
    <property type="component" value="Unassembled WGS sequence"/>
</dbReference>
<feature type="active site" description="Proton donor/acceptor" evidence="5">
    <location>
        <position position="421"/>
    </location>
</feature>
<dbReference type="GO" id="GO:0061246">
    <property type="term" value="P:establishment or maintenance of bipolar cell polarity regulating cell shape"/>
    <property type="evidence" value="ECO:0007669"/>
    <property type="project" value="EnsemblFungi"/>
</dbReference>
<dbReference type="GO" id="GO:2000100">
    <property type="term" value="P:regulation of establishment or maintenance of bipolar cell polarity regulating cell shape"/>
    <property type="evidence" value="ECO:0007669"/>
    <property type="project" value="EnsemblFungi"/>
</dbReference>
<feature type="domain" description="PRMT5 arginine-N-methyltransferase" evidence="8">
    <location>
        <begin position="291"/>
        <end position="450"/>
    </location>
</feature>
<evidence type="ECO:0000256" key="1">
    <source>
        <dbReference type="ARBA" id="ARBA00022603"/>
    </source>
</evidence>
<dbReference type="GO" id="GO:0006355">
    <property type="term" value="P:regulation of DNA-templated transcription"/>
    <property type="evidence" value="ECO:0007669"/>
    <property type="project" value="TreeGrafter"/>
</dbReference>
<keyword evidence="1 4" id="KW-0489">Methyltransferase</keyword>
<dbReference type="InterPro" id="IPR007857">
    <property type="entry name" value="Arg_MeTrfase_PRMT5"/>
</dbReference>
<dbReference type="Pfam" id="PF05185">
    <property type="entry name" value="PRMT5"/>
    <property type="match status" value="1"/>
</dbReference>
<dbReference type="STRING" id="91626.A0A0C9LU92"/>
<dbReference type="Pfam" id="PF17286">
    <property type="entry name" value="PRMT5_C"/>
    <property type="match status" value="1"/>
</dbReference>
<dbReference type="InterPro" id="IPR025799">
    <property type="entry name" value="Arg_MeTrfase"/>
</dbReference>
<dbReference type="PIRSF" id="PIRSF015894">
    <property type="entry name" value="Skb1_MeTrfase"/>
    <property type="match status" value="1"/>
</dbReference>
<accession>A0A0C9LU92</accession>
<dbReference type="GO" id="GO:0005829">
    <property type="term" value="C:cytosol"/>
    <property type="evidence" value="ECO:0007669"/>
    <property type="project" value="TreeGrafter"/>
</dbReference>
<evidence type="ECO:0000256" key="7">
    <source>
        <dbReference type="PIRSR" id="PIRSR015894-3"/>
    </source>
</evidence>
<dbReference type="GO" id="GO:0016274">
    <property type="term" value="F:protein-arginine N-methyltransferase activity"/>
    <property type="evidence" value="ECO:0007669"/>
    <property type="project" value="InterPro"/>
</dbReference>
<feature type="site" description="Critical for specifying symmetric addition of methyl groups" evidence="7">
    <location>
        <position position="320"/>
    </location>
</feature>
<dbReference type="GO" id="GO:0032259">
    <property type="term" value="P:methylation"/>
    <property type="evidence" value="ECO:0007669"/>
    <property type="project" value="UniProtKB-KW"/>
</dbReference>
<feature type="domain" description="PRMT5 TIM barrel" evidence="9">
    <location>
        <begin position="36"/>
        <end position="282"/>
    </location>
</feature>
<dbReference type="PANTHER" id="PTHR10738:SF0">
    <property type="entry name" value="PROTEIN ARGININE N-METHYLTRANSFERASE 5"/>
    <property type="match status" value="1"/>
</dbReference>
<keyword evidence="3 4" id="KW-0949">S-adenosyl-L-methionine</keyword>
<evidence type="ECO:0000259" key="9">
    <source>
        <dbReference type="Pfam" id="PF17285"/>
    </source>
</evidence>
<evidence type="ECO:0000313" key="11">
    <source>
        <dbReference type="EMBL" id="GAN04620.1"/>
    </source>
</evidence>
<dbReference type="GO" id="GO:0071470">
    <property type="term" value="P:cellular response to osmotic stress"/>
    <property type="evidence" value="ECO:0007669"/>
    <property type="project" value="EnsemblFungi"/>
</dbReference>
<organism evidence="11">
    <name type="scientific">Mucor ambiguus</name>
    <dbReference type="NCBI Taxonomy" id="91626"/>
    <lineage>
        <taxon>Eukaryota</taxon>
        <taxon>Fungi</taxon>
        <taxon>Fungi incertae sedis</taxon>
        <taxon>Mucoromycota</taxon>
        <taxon>Mucoromycotina</taxon>
        <taxon>Mucoromycetes</taxon>
        <taxon>Mucorales</taxon>
        <taxon>Mucorineae</taxon>
        <taxon>Mucoraceae</taxon>
        <taxon>Mucor</taxon>
    </lineage>
</organism>
<evidence type="ECO:0000256" key="3">
    <source>
        <dbReference type="ARBA" id="ARBA00022691"/>
    </source>
</evidence>
<feature type="binding site" evidence="6">
    <location>
        <begin position="405"/>
        <end position="406"/>
    </location>
    <ligand>
        <name>S-adenosyl-L-methionine</name>
        <dbReference type="ChEBI" id="CHEBI:59789"/>
    </ligand>
</feature>
<dbReference type="SUPFAM" id="SSF53335">
    <property type="entry name" value="S-adenosyl-L-methionine-dependent methyltransferases"/>
    <property type="match status" value="1"/>
</dbReference>
<protein>
    <recommendedName>
        <fullName evidence="4">Protein arginine N-methyltransferase</fullName>
    </recommendedName>
</protein>
<proteinExistence type="inferred from homology"/>
<dbReference type="GO" id="GO:1990463">
    <property type="term" value="C:lateral cortical node"/>
    <property type="evidence" value="ECO:0007669"/>
    <property type="project" value="EnsemblFungi"/>
</dbReference>
<dbReference type="InterPro" id="IPR035248">
    <property type="entry name" value="PRMT5_C"/>
</dbReference>
<dbReference type="InterPro" id="IPR035075">
    <property type="entry name" value="PRMT5"/>
</dbReference>
<evidence type="ECO:0000256" key="2">
    <source>
        <dbReference type="ARBA" id="ARBA00022679"/>
    </source>
</evidence>
<dbReference type="EMBL" id="DF836358">
    <property type="protein sequence ID" value="GAN04620.1"/>
    <property type="molecule type" value="Genomic_DNA"/>
</dbReference>
<feature type="binding site" evidence="6">
    <location>
        <position position="317"/>
    </location>
    <ligand>
        <name>S-adenosyl-L-methionine</name>
        <dbReference type="ChEBI" id="CHEBI:59789"/>
    </ligand>
</feature>
<dbReference type="GO" id="GO:0051286">
    <property type="term" value="C:cell tip"/>
    <property type="evidence" value="ECO:0007669"/>
    <property type="project" value="EnsemblFungi"/>
</dbReference>
<keyword evidence="12" id="KW-1185">Reference proteome</keyword>
<dbReference type="Gene3D" id="3.20.20.150">
    <property type="entry name" value="Divalent-metal-dependent TIM barrel enzymes"/>
    <property type="match status" value="1"/>
</dbReference>
<dbReference type="Pfam" id="PF17285">
    <property type="entry name" value="PRMT5_TIM"/>
    <property type="match status" value="1"/>
</dbReference>
<evidence type="ECO:0000256" key="5">
    <source>
        <dbReference type="PIRSR" id="PIRSR015894-1"/>
    </source>
</evidence>
<dbReference type="PROSITE" id="PS51678">
    <property type="entry name" value="SAM_MT_PRMT"/>
    <property type="match status" value="1"/>
</dbReference>
<evidence type="ECO:0000259" key="10">
    <source>
        <dbReference type="Pfam" id="PF17286"/>
    </source>
</evidence>
<dbReference type="OrthoDB" id="1368803at2759"/>
<dbReference type="GO" id="GO:0005634">
    <property type="term" value="C:nucleus"/>
    <property type="evidence" value="ECO:0007669"/>
    <property type="project" value="EnsemblFungi"/>
</dbReference>
<sequence length="677" mass="76915">MNDTMDQSRMCSVGLLTTDCYDDLGNFVIQADEAGHDFIVTPISHPTFGRVLNQDKSISEQEQRNWKDRPVFDRKDLVIQSAEWSGRAVGLLATWIQLDSSDPEVRICSELALKQEMDWACHISLSGLIFPALPTGSLFNTARVINSAVKSMSYTQFLVRVPLTDKKDVQGNLSWKQWNRFRTLTEYNTKIHVALEITSELPSDKQLLEMWLAEPIKAVIVPAEIFVENAKGYPVLSKPHQKFIQTLMDKMKPDMIVTLPPTQIHKKATPQSYSDYINYLNRHLPPLNDVDQFATGYQDFLQAPLQPLMDNLENQTYEVFEKDPIKYQQYEKAVYKALLDRVEHGSDYVTTIMVVGAGRGPLVNCCLRAAEKSERKIHVYTDLFDRLQNAKADLWGDKVTLVFADMRKWSPPTKCDILVSELLGSFGDNELSPECLDGAQKFIKEGGISIPANYTAFASPLASTRLNNNVAAYKDLEHYETPYVVMFQQVCELASPKALWSFEHPNTQGDIPADGDPMNNLHNTRYNHVEFTVKHDMIMNGIAGYFESVLYKDVIISIRPKTHSPGMFSWFPIYFPIRTPVQVPKGSTVSLQFWRLTDTKKVWYEWTVTVQGTNGEEMTTLPIHNVGGRSYYVGLTQSLARQKNAASLAKLPNRNEYCESDYAPVSKYNGLQHDNEL</sequence>
<evidence type="ECO:0000256" key="6">
    <source>
        <dbReference type="PIRSR" id="PIRSR015894-2"/>
    </source>
</evidence>
<dbReference type="GO" id="GO:1903360">
    <property type="term" value="P:protein localization to lateral cortical node"/>
    <property type="evidence" value="ECO:0007669"/>
    <property type="project" value="EnsemblFungi"/>
</dbReference>
<feature type="binding site" evidence="6">
    <location>
        <begin position="326"/>
        <end position="327"/>
    </location>
    <ligand>
        <name>S-adenosyl-L-methionine</name>
        <dbReference type="ChEBI" id="CHEBI:59789"/>
    </ligand>
</feature>